<dbReference type="Pfam" id="PF13358">
    <property type="entry name" value="DDE_3"/>
    <property type="match status" value="1"/>
</dbReference>
<sequence length="314" mass="35935">MISTEIKLYAAEKVVAGHLAVKTAAQPHMISESTVKRSIRDLRQTNTIRAPLPRSGRPKALSQQEVIYVLALIHHRPTIYLDEIADMIQFEFNHKVALSTISRLLSSLGYTNKKLTRVARQRDSERRRRHMLFFAQFDPRQLIFADETHADNKANQRTRGWARQGSRAVDIDIFLRGQRYTLLPALAYDGICCPWVVPDSVNGDRFLYWVQHILLPTMNPWPGPRSVLVVDNCPTHKGVEVRRVVQEAGCNLIFLPPYSPDLNPIEFAFSSIKRHLRRHPANDELDLVQACYNAVTKEHAKAYFQASGYGDREI</sequence>
<gene>
    <name evidence="4" type="ORF">A4X03_0g6682</name>
    <name evidence="3" type="ORF">JKIAZH3_G2634</name>
</gene>
<dbReference type="Gene3D" id="3.30.420.10">
    <property type="entry name" value="Ribonuclease H-like superfamily/Ribonuclease H"/>
    <property type="match status" value="1"/>
</dbReference>
<feature type="domain" description="Tc1-like transposase DDE" evidence="1">
    <location>
        <begin position="141"/>
        <end position="282"/>
    </location>
</feature>
<dbReference type="InterPro" id="IPR009057">
    <property type="entry name" value="Homeodomain-like_sf"/>
</dbReference>
<dbReference type="GO" id="GO:0003676">
    <property type="term" value="F:nucleic acid binding"/>
    <property type="evidence" value="ECO:0007669"/>
    <property type="project" value="InterPro"/>
</dbReference>
<evidence type="ECO:0000259" key="2">
    <source>
        <dbReference type="Pfam" id="PF13592"/>
    </source>
</evidence>
<dbReference type="InterPro" id="IPR047655">
    <property type="entry name" value="Transpos_IS630-like"/>
</dbReference>
<evidence type="ECO:0000259" key="1">
    <source>
        <dbReference type="Pfam" id="PF13358"/>
    </source>
</evidence>
<dbReference type="InterPro" id="IPR012337">
    <property type="entry name" value="RNaseH-like_sf"/>
</dbReference>
<proteinExistence type="predicted"/>
<evidence type="ECO:0000313" key="4">
    <source>
        <dbReference type="EMBL" id="KAE8248979.1"/>
    </source>
</evidence>
<reference evidence="4" key="1">
    <citation type="submission" date="2016-04" db="EMBL/GenBank/DDBJ databases">
        <authorList>
            <person name="Nguyen H.D."/>
            <person name="Kesanakurti P."/>
            <person name="Cullis J."/>
            <person name="Levesque C.A."/>
            <person name="Hambleton S."/>
        </authorList>
    </citation>
    <scope>NUCLEOTIDE SEQUENCE</scope>
    <source>
        <strain evidence="4">DAOMC 238032</strain>
    </source>
</reference>
<reference evidence="3" key="3">
    <citation type="submission" date="2020-10" db="EMBL/GenBank/DDBJ databases">
        <authorList>
            <person name="Sedaghatjoo S."/>
        </authorList>
    </citation>
    <scope>NUCLEOTIDE SEQUENCE</scope>
    <source>
        <strain evidence="3">AZH3</strain>
    </source>
</reference>
<reference evidence="4" key="2">
    <citation type="journal article" date="2019" name="IMA Fungus">
        <title>Genome sequencing and comparison of five Tilletia species to identify candidate genes for the detection of regulated species infecting wheat.</title>
        <authorList>
            <person name="Nguyen H.D.T."/>
            <person name="Sultana T."/>
            <person name="Kesanakurti P."/>
            <person name="Hambleton S."/>
        </authorList>
    </citation>
    <scope>NUCLEOTIDE SEQUENCE</scope>
    <source>
        <strain evidence="4">DAOMC 238032</strain>
    </source>
</reference>
<dbReference type="SUPFAM" id="SSF53098">
    <property type="entry name" value="Ribonuclease H-like"/>
    <property type="match status" value="1"/>
</dbReference>
<dbReference type="Proteomes" id="UP000077671">
    <property type="component" value="Unassembled WGS sequence"/>
</dbReference>
<dbReference type="AlphaFoldDB" id="A0A177U7Y9"/>
<comment type="caution">
    <text evidence="4">The sequence shown here is derived from an EMBL/GenBank/DDBJ whole genome shotgun (WGS) entry which is preliminary data.</text>
</comment>
<dbReference type="EMBL" id="LWDD02001349">
    <property type="protein sequence ID" value="KAE8248979.1"/>
    <property type="molecule type" value="Genomic_DNA"/>
</dbReference>
<dbReference type="InterPro" id="IPR036397">
    <property type="entry name" value="RNaseH_sf"/>
</dbReference>
<evidence type="ECO:0000313" key="3">
    <source>
        <dbReference type="EMBL" id="CAD6956196.1"/>
    </source>
</evidence>
<evidence type="ECO:0008006" key="7">
    <source>
        <dbReference type="Google" id="ProtNLM"/>
    </source>
</evidence>
<evidence type="ECO:0000313" key="6">
    <source>
        <dbReference type="Proteomes" id="UP000836402"/>
    </source>
</evidence>
<dbReference type="SUPFAM" id="SSF46689">
    <property type="entry name" value="Homeodomain-like"/>
    <property type="match status" value="1"/>
</dbReference>
<dbReference type="Pfam" id="PF13592">
    <property type="entry name" value="HTH_33"/>
    <property type="match status" value="1"/>
</dbReference>
<feature type="domain" description="Winged helix-turn helix" evidence="2">
    <location>
        <begin position="81"/>
        <end position="127"/>
    </location>
</feature>
<accession>A0A177U7Y9</accession>
<dbReference type="InterPro" id="IPR038717">
    <property type="entry name" value="Tc1-like_DDE_dom"/>
</dbReference>
<dbReference type="PANTHER" id="PTHR46564">
    <property type="entry name" value="TRANSPOSASE"/>
    <property type="match status" value="1"/>
</dbReference>
<dbReference type="InterPro" id="IPR025959">
    <property type="entry name" value="Winged_HTH_dom"/>
</dbReference>
<organism evidence="4 5">
    <name type="scientific">Tilletia caries</name>
    <name type="common">wheat bunt fungus</name>
    <dbReference type="NCBI Taxonomy" id="13290"/>
    <lineage>
        <taxon>Eukaryota</taxon>
        <taxon>Fungi</taxon>
        <taxon>Dikarya</taxon>
        <taxon>Basidiomycota</taxon>
        <taxon>Ustilaginomycotina</taxon>
        <taxon>Exobasidiomycetes</taxon>
        <taxon>Tilletiales</taxon>
        <taxon>Tilletiaceae</taxon>
        <taxon>Tilletia</taxon>
    </lineage>
</organism>
<keyword evidence="6" id="KW-1185">Reference proteome</keyword>
<name>A0A177U7Y9_9BASI</name>
<dbReference type="Proteomes" id="UP000836402">
    <property type="component" value="Unassembled WGS sequence"/>
</dbReference>
<protein>
    <recommendedName>
        <fullName evidence="7">Tc1-like transposase DDE domain-containing protein</fullName>
    </recommendedName>
</protein>
<evidence type="ECO:0000313" key="5">
    <source>
        <dbReference type="Proteomes" id="UP000077671"/>
    </source>
</evidence>
<dbReference type="NCBIfam" id="NF033545">
    <property type="entry name" value="transpos_IS630"/>
    <property type="match status" value="1"/>
</dbReference>
<dbReference type="PANTHER" id="PTHR46564:SF1">
    <property type="entry name" value="TRANSPOSASE"/>
    <property type="match status" value="1"/>
</dbReference>
<dbReference type="EMBL" id="CAJHJG010006315">
    <property type="protein sequence ID" value="CAD6956196.1"/>
    <property type="molecule type" value="Genomic_DNA"/>
</dbReference>